<dbReference type="PANTHER" id="PTHR21152:SF40">
    <property type="entry name" value="ALANINE--GLYOXYLATE AMINOTRANSFERASE"/>
    <property type="match status" value="1"/>
</dbReference>
<proteinExistence type="predicted"/>
<dbReference type="Proteomes" id="UP001642540">
    <property type="component" value="Unassembled WGS sequence"/>
</dbReference>
<dbReference type="InterPro" id="IPR015421">
    <property type="entry name" value="PyrdxlP-dep_Trfase_major"/>
</dbReference>
<comment type="cofactor">
    <cofactor evidence="1">
        <name>pyridoxal 5'-phosphate</name>
        <dbReference type="ChEBI" id="CHEBI:597326"/>
    </cofactor>
</comment>
<keyword evidence="2" id="KW-0663">Pyridoxal phosphate</keyword>
<dbReference type="Pfam" id="PF00266">
    <property type="entry name" value="Aminotran_5"/>
    <property type="match status" value="1"/>
</dbReference>
<name>A0ABP1RYF6_9HEXA</name>
<dbReference type="InterPro" id="IPR015424">
    <property type="entry name" value="PyrdxlP-dep_Trfase"/>
</dbReference>
<comment type="caution">
    <text evidence="4">The sequence shown here is derived from an EMBL/GenBank/DDBJ whole genome shotgun (WGS) entry which is preliminary data.</text>
</comment>
<sequence>MSGVLDNMIEPGDKILVGITGHWGKVVADIAKRFGANVTRMEKPPGSRFTLHELEAALQEHKPTILFLLNGESSTGVYQPLQGIGDLCYKYNCYTIIDLVATVGQQPIKMDENKIDAVYFNTHKGCGGIPGLAPVSYSPRAMQKIKRRRIPARIYQTDITKQADAWYITMPVEQRNAAWHHSFSMPLLYALREVLAKIVEEGLENVWDRHADTHRYLHDRAKKLGLEHYVPNPEDRLIGTSVFKAPPGKDGYKIASFVFKKFDIEISPGLFVDMGKVIRIGLFGRNANRDAVSRVMDALGVALNSTETNV</sequence>
<keyword evidence="5" id="KW-1185">Reference proteome</keyword>
<dbReference type="EMBL" id="CAXLJM020000124">
    <property type="protein sequence ID" value="CAL8139052.1"/>
    <property type="molecule type" value="Genomic_DNA"/>
</dbReference>
<dbReference type="Gene3D" id="3.90.1150.10">
    <property type="entry name" value="Aspartate Aminotransferase, domain 1"/>
    <property type="match status" value="1"/>
</dbReference>
<feature type="domain" description="Aminotransferase class V" evidence="3">
    <location>
        <begin position="5"/>
        <end position="290"/>
    </location>
</feature>
<evidence type="ECO:0000256" key="2">
    <source>
        <dbReference type="ARBA" id="ARBA00022898"/>
    </source>
</evidence>
<dbReference type="InterPro" id="IPR015422">
    <property type="entry name" value="PyrdxlP-dep_Trfase_small"/>
</dbReference>
<evidence type="ECO:0000256" key="1">
    <source>
        <dbReference type="ARBA" id="ARBA00001933"/>
    </source>
</evidence>
<organism evidence="4 5">
    <name type="scientific">Orchesella dallaii</name>
    <dbReference type="NCBI Taxonomy" id="48710"/>
    <lineage>
        <taxon>Eukaryota</taxon>
        <taxon>Metazoa</taxon>
        <taxon>Ecdysozoa</taxon>
        <taxon>Arthropoda</taxon>
        <taxon>Hexapoda</taxon>
        <taxon>Collembola</taxon>
        <taxon>Entomobryomorpha</taxon>
        <taxon>Entomobryoidea</taxon>
        <taxon>Orchesellidae</taxon>
        <taxon>Orchesellinae</taxon>
        <taxon>Orchesella</taxon>
    </lineage>
</organism>
<protein>
    <recommendedName>
        <fullName evidence="3">Aminotransferase class V domain-containing protein</fullName>
    </recommendedName>
</protein>
<evidence type="ECO:0000313" key="5">
    <source>
        <dbReference type="Proteomes" id="UP001642540"/>
    </source>
</evidence>
<dbReference type="Gene3D" id="3.40.640.10">
    <property type="entry name" value="Type I PLP-dependent aspartate aminotransferase-like (Major domain)"/>
    <property type="match status" value="1"/>
</dbReference>
<dbReference type="PANTHER" id="PTHR21152">
    <property type="entry name" value="AMINOTRANSFERASE CLASS V"/>
    <property type="match status" value="1"/>
</dbReference>
<gene>
    <name evidence="4" type="ORF">ODALV1_LOCUS27664</name>
</gene>
<accession>A0ABP1RYF6</accession>
<evidence type="ECO:0000259" key="3">
    <source>
        <dbReference type="Pfam" id="PF00266"/>
    </source>
</evidence>
<dbReference type="InterPro" id="IPR000192">
    <property type="entry name" value="Aminotrans_V_dom"/>
</dbReference>
<reference evidence="4 5" key="1">
    <citation type="submission" date="2024-08" db="EMBL/GenBank/DDBJ databases">
        <authorList>
            <person name="Cucini C."/>
            <person name="Frati F."/>
        </authorList>
    </citation>
    <scope>NUCLEOTIDE SEQUENCE [LARGE SCALE GENOMIC DNA]</scope>
</reference>
<dbReference type="SUPFAM" id="SSF53383">
    <property type="entry name" value="PLP-dependent transferases"/>
    <property type="match status" value="1"/>
</dbReference>
<evidence type="ECO:0000313" key="4">
    <source>
        <dbReference type="EMBL" id="CAL8139052.1"/>
    </source>
</evidence>